<sequence length="439" mass="51360">MAGKFDNFHKIEMLLKHGRVRAATQFLYEQLEKYPDRIEPVLQLGAFYRRRKKYDLAKIIYERGLRKFPKAPALLSNYGNLLTDLKEFDLAEVYLLRARSIHSSHDIVRNLGLHYFHRGKPKEALALFELLVEDQPDNADYHWHRALCLLHLKRFKEGWEAYEWRTQLHPNLYPTRKYKKWCGENLSGKTICVTLEQGLGDALNFLRFVPLLHKLGAVVFLESKPVFEGVFKCISGVQLIDSDERVESIDYYVPIMSLPFLLGLTTENQLFELDQPLAIKERTAFSFPSSGKKKVGLIWAGKKTPKDRSCDLSNFNFLFFNSDIQVYSFQFDSRKSDIEKNGYENFIIDLSSHIYNFYETALLLKEMDYVITVDTSAAHLAGLIGVPVKLMLLHYSDWRWFEGKSTPWYPAMTLYRQHQPDDWSQAILELRRDLEMSEE</sequence>
<dbReference type="KEGG" id="gsn:YC6258_02160"/>
<dbReference type="STRING" id="1445510.YC6258_02160"/>
<evidence type="ECO:0000256" key="2">
    <source>
        <dbReference type="ARBA" id="ARBA00022803"/>
    </source>
</evidence>
<evidence type="ECO:0000313" key="5">
    <source>
        <dbReference type="Proteomes" id="UP000032266"/>
    </source>
</evidence>
<dbReference type="OrthoDB" id="238183at2"/>
<dbReference type="Pfam" id="PF13432">
    <property type="entry name" value="TPR_16"/>
    <property type="match status" value="1"/>
</dbReference>
<dbReference type="SUPFAM" id="SSF48452">
    <property type="entry name" value="TPR-like"/>
    <property type="match status" value="1"/>
</dbReference>
<dbReference type="SUPFAM" id="SSF53756">
    <property type="entry name" value="UDP-Glycosyltransferase/glycogen phosphorylase"/>
    <property type="match status" value="1"/>
</dbReference>
<keyword evidence="2 3" id="KW-0802">TPR repeat</keyword>
<dbReference type="InterPro" id="IPR011990">
    <property type="entry name" value="TPR-like_helical_dom_sf"/>
</dbReference>
<keyword evidence="1" id="KW-0677">Repeat</keyword>
<dbReference type="InterPro" id="IPR019734">
    <property type="entry name" value="TPR_rpt"/>
</dbReference>
<dbReference type="EMBL" id="CP007142">
    <property type="protein sequence ID" value="AJQ94198.1"/>
    <property type="molecule type" value="Genomic_DNA"/>
</dbReference>
<dbReference type="RefSeq" id="WP_044616779.1">
    <property type="nucleotide sequence ID" value="NZ_CP007142.1"/>
</dbReference>
<accession>A0A0C5VLJ2</accession>
<dbReference type="Proteomes" id="UP000032266">
    <property type="component" value="Chromosome"/>
</dbReference>
<dbReference type="Gene3D" id="3.40.50.2000">
    <property type="entry name" value="Glycogen Phosphorylase B"/>
    <property type="match status" value="1"/>
</dbReference>
<gene>
    <name evidence="4" type="ORF">YC6258_02160</name>
</gene>
<dbReference type="SMART" id="SM00028">
    <property type="entry name" value="TPR"/>
    <property type="match status" value="4"/>
</dbReference>
<evidence type="ECO:0000256" key="3">
    <source>
        <dbReference type="PROSITE-ProRule" id="PRU00339"/>
    </source>
</evidence>
<keyword evidence="5" id="KW-1185">Reference proteome</keyword>
<proteinExistence type="predicted"/>
<evidence type="ECO:0000256" key="1">
    <source>
        <dbReference type="ARBA" id="ARBA00022737"/>
    </source>
</evidence>
<dbReference type="HOGENOM" id="CLU_010140_1_1_6"/>
<protein>
    <submittedName>
        <fullName evidence="4">Tfp pilus assembly protein PilF</fullName>
    </submittedName>
</protein>
<dbReference type="InterPro" id="IPR051685">
    <property type="entry name" value="Ycf3/AcsC/BcsC/TPR_MFPF"/>
</dbReference>
<dbReference type="Gene3D" id="1.25.40.10">
    <property type="entry name" value="Tetratricopeptide repeat domain"/>
    <property type="match status" value="1"/>
</dbReference>
<evidence type="ECO:0000313" key="4">
    <source>
        <dbReference type="EMBL" id="AJQ94198.1"/>
    </source>
</evidence>
<reference evidence="4 5" key="1">
    <citation type="submission" date="2014-01" db="EMBL/GenBank/DDBJ databases">
        <title>Full genme sequencing of cellulolytic bacterium Gynuella sunshinyii YC6258T gen. nov., sp. nov.</title>
        <authorList>
            <person name="Khan H."/>
            <person name="Chung E.J."/>
            <person name="Chung Y.R."/>
        </authorList>
    </citation>
    <scope>NUCLEOTIDE SEQUENCE [LARGE SCALE GENOMIC DNA]</scope>
    <source>
        <strain evidence="4 5">YC6258</strain>
    </source>
</reference>
<dbReference type="AlphaFoldDB" id="A0A0C5VLJ2"/>
<dbReference type="PANTHER" id="PTHR44943:SF8">
    <property type="entry name" value="TPR REPEAT-CONTAINING PROTEIN MJ0263"/>
    <property type="match status" value="1"/>
</dbReference>
<dbReference type="PROSITE" id="PS50005">
    <property type="entry name" value="TPR"/>
    <property type="match status" value="1"/>
</dbReference>
<dbReference type="PANTHER" id="PTHR44943">
    <property type="entry name" value="CELLULOSE SYNTHASE OPERON PROTEIN C"/>
    <property type="match status" value="1"/>
</dbReference>
<feature type="repeat" description="TPR" evidence="3">
    <location>
        <begin position="105"/>
        <end position="138"/>
    </location>
</feature>
<organism evidence="4 5">
    <name type="scientific">Gynuella sunshinyii YC6258</name>
    <dbReference type="NCBI Taxonomy" id="1445510"/>
    <lineage>
        <taxon>Bacteria</taxon>
        <taxon>Pseudomonadati</taxon>
        <taxon>Pseudomonadota</taxon>
        <taxon>Gammaproteobacteria</taxon>
        <taxon>Oceanospirillales</taxon>
        <taxon>Saccharospirillaceae</taxon>
        <taxon>Gynuella</taxon>
    </lineage>
</organism>
<name>A0A0C5VLJ2_9GAMM</name>